<evidence type="ECO:0000256" key="2">
    <source>
        <dbReference type="ARBA" id="ARBA00022737"/>
    </source>
</evidence>
<dbReference type="InterPro" id="IPR002048">
    <property type="entry name" value="EF_hand_dom"/>
</dbReference>
<feature type="domain" description="EF-hand" evidence="4">
    <location>
        <begin position="38"/>
        <end position="73"/>
    </location>
</feature>
<accession>A0AAV3QLB8</accession>
<proteinExistence type="predicted"/>
<organism evidence="5 6">
    <name type="scientific">Lithospermum erythrorhizon</name>
    <name type="common">Purple gromwell</name>
    <name type="synonym">Lithospermum officinale var. erythrorhizon</name>
    <dbReference type="NCBI Taxonomy" id="34254"/>
    <lineage>
        <taxon>Eukaryota</taxon>
        <taxon>Viridiplantae</taxon>
        <taxon>Streptophyta</taxon>
        <taxon>Embryophyta</taxon>
        <taxon>Tracheophyta</taxon>
        <taxon>Spermatophyta</taxon>
        <taxon>Magnoliopsida</taxon>
        <taxon>eudicotyledons</taxon>
        <taxon>Gunneridae</taxon>
        <taxon>Pentapetalae</taxon>
        <taxon>asterids</taxon>
        <taxon>lamiids</taxon>
        <taxon>Boraginales</taxon>
        <taxon>Boraginaceae</taxon>
        <taxon>Boraginoideae</taxon>
        <taxon>Lithospermeae</taxon>
        <taxon>Lithospermum</taxon>
    </lineage>
</organism>
<evidence type="ECO:0000256" key="3">
    <source>
        <dbReference type="ARBA" id="ARBA00022837"/>
    </source>
</evidence>
<dbReference type="InterPro" id="IPR011992">
    <property type="entry name" value="EF-hand-dom_pair"/>
</dbReference>
<dbReference type="SMART" id="SM00054">
    <property type="entry name" value="EFh"/>
    <property type="match status" value="4"/>
</dbReference>
<dbReference type="FunFam" id="1.10.238.10:FF:000003">
    <property type="entry name" value="Calmodulin A"/>
    <property type="match status" value="1"/>
</dbReference>
<dbReference type="Proteomes" id="UP001454036">
    <property type="component" value="Unassembled WGS sequence"/>
</dbReference>
<evidence type="ECO:0000313" key="6">
    <source>
        <dbReference type="Proteomes" id="UP001454036"/>
    </source>
</evidence>
<dbReference type="Pfam" id="PF13499">
    <property type="entry name" value="EF-hand_7"/>
    <property type="match status" value="2"/>
</dbReference>
<gene>
    <name evidence="5" type="ORF">LIER_19989</name>
</gene>
<dbReference type="InterPro" id="IPR018247">
    <property type="entry name" value="EF_Hand_1_Ca_BS"/>
</dbReference>
<name>A0AAV3QLB8_LITER</name>
<dbReference type="GO" id="GO:0005509">
    <property type="term" value="F:calcium ion binding"/>
    <property type="evidence" value="ECO:0007669"/>
    <property type="project" value="InterPro"/>
</dbReference>
<dbReference type="InterPro" id="IPR039647">
    <property type="entry name" value="EF_hand_pair_protein_CML-like"/>
</dbReference>
<feature type="domain" description="EF-hand" evidence="4">
    <location>
        <begin position="77"/>
        <end position="112"/>
    </location>
</feature>
<evidence type="ECO:0000259" key="4">
    <source>
        <dbReference type="PROSITE" id="PS50222"/>
    </source>
</evidence>
<feature type="domain" description="EF-hand" evidence="4">
    <location>
        <begin position="2"/>
        <end position="37"/>
    </location>
</feature>
<dbReference type="PANTHER" id="PTHR10891">
    <property type="entry name" value="EF-HAND CALCIUM-BINDING DOMAIN CONTAINING PROTEIN"/>
    <property type="match status" value="1"/>
</dbReference>
<dbReference type="EMBL" id="BAABME010005008">
    <property type="protein sequence ID" value="GAA0164325.1"/>
    <property type="molecule type" value="Genomic_DNA"/>
</dbReference>
<dbReference type="PROSITE" id="PS50222">
    <property type="entry name" value="EF_HAND_2"/>
    <property type="match status" value="4"/>
</dbReference>
<feature type="domain" description="EF-hand" evidence="4">
    <location>
        <begin position="113"/>
        <end position="144"/>
    </location>
</feature>
<dbReference type="CDD" id="cd00051">
    <property type="entry name" value="EFh"/>
    <property type="match status" value="2"/>
</dbReference>
<dbReference type="Gene3D" id="1.10.238.10">
    <property type="entry name" value="EF-hand"/>
    <property type="match status" value="2"/>
</dbReference>
<keyword evidence="6" id="KW-1185">Reference proteome</keyword>
<dbReference type="SUPFAM" id="SSF47473">
    <property type="entry name" value="EF-hand"/>
    <property type="match status" value="1"/>
</dbReference>
<protein>
    <submittedName>
        <fullName evidence="5">Calmodulin-related</fullName>
    </submittedName>
</protein>
<comment type="caution">
    <text evidence="5">The sequence shown here is derived from an EMBL/GenBank/DDBJ whole genome shotgun (WGS) entry which is preliminary data.</text>
</comment>
<reference evidence="5 6" key="1">
    <citation type="submission" date="2024-01" db="EMBL/GenBank/DDBJ databases">
        <title>The complete chloroplast genome sequence of Lithospermum erythrorhizon: insights into the phylogenetic relationship among Boraginaceae species and the maternal lineages of purple gromwells.</title>
        <authorList>
            <person name="Okada T."/>
            <person name="Watanabe K."/>
        </authorList>
    </citation>
    <scope>NUCLEOTIDE SEQUENCE [LARGE SCALE GENOMIC DNA]</scope>
</reference>
<keyword evidence="2" id="KW-0677">Repeat</keyword>
<keyword evidence="3" id="KW-0106">Calcium</keyword>
<dbReference type="PROSITE" id="PS00018">
    <property type="entry name" value="EF_HAND_1"/>
    <property type="match status" value="3"/>
</dbReference>
<evidence type="ECO:0000313" key="5">
    <source>
        <dbReference type="EMBL" id="GAA0164325.1"/>
    </source>
</evidence>
<keyword evidence="1" id="KW-0479">Metal-binding</keyword>
<evidence type="ECO:0000256" key="1">
    <source>
        <dbReference type="ARBA" id="ARBA00022723"/>
    </source>
</evidence>
<dbReference type="AlphaFoldDB" id="A0AAV3QLB8"/>
<sequence length="144" mass="16211">MDKMEQLERAFSYLDENKDGKISAIELHRYVTLMGSEMSLEEVEEAMLLMDSDGDGSLCLEEFVKLVEGGGGGGGEEEDNHLKEAFRVYEMERCGHITPKSLKRVLSMLGESKSMNECKTMIANFDLNGDGVLDFEEFKVMMSF</sequence>